<dbReference type="PANTHER" id="PTHR20935:SF0">
    <property type="entry name" value="SERINE_THREONINE-PROTEIN PHOSPHATASE PGAM5, MITOCHONDRIAL"/>
    <property type="match status" value="1"/>
</dbReference>
<dbReference type="STRING" id="394096.DB31_5010"/>
<dbReference type="Proteomes" id="UP000028725">
    <property type="component" value="Unassembled WGS sequence"/>
</dbReference>
<protein>
    <submittedName>
        <fullName evidence="2">Phosphoglycerate mutase family protein</fullName>
    </submittedName>
</protein>
<dbReference type="EMBL" id="JMCB01000003">
    <property type="protein sequence ID" value="KFE69968.1"/>
    <property type="molecule type" value="Genomic_DNA"/>
</dbReference>
<dbReference type="Gene3D" id="3.40.50.1240">
    <property type="entry name" value="Phosphoglycerate mutase-like"/>
    <property type="match status" value="1"/>
</dbReference>
<dbReference type="GO" id="GO:0016787">
    <property type="term" value="F:hydrolase activity"/>
    <property type="evidence" value="ECO:0007669"/>
    <property type="project" value="UniProtKB-KW"/>
</dbReference>
<dbReference type="InterPro" id="IPR051021">
    <property type="entry name" value="Mito_Ser/Thr_phosphatase"/>
</dbReference>
<dbReference type="SUPFAM" id="SSF53254">
    <property type="entry name" value="Phosphoglycerate mutase-like"/>
    <property type="match status" value="1"/>
</dbReference>
<accession>A0A085WQK5</accession>
<proteinExistence type="predicted"/>
<dbReference type="RefSeq" id="WP_044184426.1">
    <property type="nucleotide sequence ID" value="NZ_JMCB01000003.1"/>
</dbReference>
<dbReference type="AlphaFoldDB" id="A0A085WQK5"/>
<gene>
    <name evidence="2" type="ORF">DB31_5010</name>
</gene>
<dbReference type="PATRIC" id="fig|394096.3.peg.1493"/>
<dbReference type="OrthoDB" id="280692at2"/>
<evidence type="ECO:0000313" key="2">
    <source>
        <dbReference type="EMBL" id="KFE69968.1"/>
    </source>
</evidence>
<sequence length="230" mass="25843">MGVVYLVRHGQASFGAADYDQLSEMGVAQAKVLGEALRARLPCVDAVVTGGMARHWQTADACLKALGVAVPHKRMVDFNEYDHEEIVVRHIPRYADKSLMMQDLAETPDPRRAFQEVFTQAVARWVEGRHEADYTETWAAFRERSLRALTELIQELGASKTALVFTSGGPITAICQDLLRIPDEHAFRLNWTLANCGVTKIVYSERGRYLSTLNEHGYFEGAQRALLTYR</sequence>
<name>A0A085WQK5_9BACT</name>
<dbReference type="CDD" id="cd07067">
    <property type="entry name" value="HP_PGM_like"/>
    <property type="match status" value="1"/>
</dbReference>
<organism evidence="2 3">
    <name type="scientific">Hyalangium minutum</name>
    <dbReference type="NCBI Taxonomy" id="394096"/>
    <lineage>
        <taxon>Bacteria</taxon>
        <taxon>Pseudomonadati</taxon>
        <taxon>Myxococcota</taxon>
        <taxon>Myxococcia</taxon>
        <taxon>Myxococcales</taxon>
        <taxon>Cystobacterineae</taxon>
        <taxon>Archangiaceae</taxon>
        <taxon>Hyalangium</taxon>
    </lineage>
</organism>
<dbReference type="SMART" id="SM00855">
    <property type="entry name" value="PGAM"/>
    <property type="match status" value="1"/>
</dbReference>
<dbReference type="InterPro" id="IPR029033">
    <property type="entry name" value="His_PPase_superfam"/>
</dbReference>
<reference evidence="2 3" key="1">
    <citation type="submission" date="2014-04" db="EMBL/GenBank/DDBJ databases">
        <title>Genome assembly of Hyalangium minutum DSM 14724.</title>
        <authorList>
            <person name="Sharma G."/>
            <person name="Subramanian S."/>
        </authorList>
    </citation>
    <scope>NUCLEOTIDE SEQUENCE [LARGE SCALE GENOMIC DNA]</scope>
    <source>
        <strain evidence="2 3">DSM 14724</strain>
    </source>
</reference>
<evidence type="ECO:0000313" key="3">
    <source>
        <dbReference type="Proteomes" id="UP000028725"/>
    </source>
</evidence>
<keyword evidence="3" id="KW-1185">Reference proteome</keyword>
<keyword evidence="1" id="KW-0378">Hydrolase</keyword>
<dbReference type="InterPro" id="IPR013078">
    <property type="entry name" value="His_Pase_superF_clade-1"/>
</dbReference>
<dbReference type="Pfam" id="PF00300">
    <property type="entry name" value="His_Phos_1"/>
    <property type="match status" value="1"/>
</dbReference>
<dbReference type="PANTHER" id="PTHR20935">
    <property type="entry name" value="PHOSPHOGLYCERATE MUTASE-RELATED"/>
    <property type="match status" value="1"/>
</dbReference>
<comment type="caution">
    <text evidence="2">The sequence shown here is derived from an EMBL/GenBank/DDBJ whole genome shotgun (WGS) entry which is preliminary data.</text>
</comment>
<evidence type="ECO:0000256" key="1">
    <source>
        <dbReference type="ARBA" id="ARBA00022801"/>
    </source>
</evidence>